<organism evidence="2 3">
    <name type="scientific">Phycomyces blakesleeanus</name>
    <dbReference type="NCBI Taxonomy" id="4837"/>
    <lineage>
        <taxon>Eukaryota</taxon>
        <taxon>Fungi</taxon>
        <taxon>Fungi incertae sedis</taxon>
        <taxon>Mucoromycota</taxon>
        <taxon>Mucoromycotina</taxon>
        <taxon>Mucoromycetes</taxon>
        <taxon>Mucorales</taxon>
        <taxon>Phycomycetaceae</taxon>
        <taxon>Phycomyces</taxon>
    </lineage>
</organism>
<feature type="transmembrane region" description="Helical" evidence="1">
    <location>
        <begin position="97"/>
        <end position="118"/>
    </location>
</feature>
<gene>
    <name evidence="2" type="ORF">J3Q64DRAFT_1216401</name>
</gene>
<accession>A0ABR3B985</accession>
<sequence length="124" mass="14233">MNLASLSLSLFYPSNDSYHFLDSIVSVVWKAYLKEILDDVAFVPANIVASEKKNQYNYSSRDPISSTRVFSLMLILLFPVILLSFLSLFYFLTLYLLYVFLSLYLLTYYFIPTLLGLINISPGT</sequence>
<keyword evidence="1" id="KW-1133">Transmembrane helix</keyword>
<reference evidence="2 3" key="1">
    <citation type="submission" date="2024-04" db="EMBL/GenBank/DDBJ databases">
        <title>Symmetric and asymmetric DNA N6-adenine methylation regulates different biological responses in Mucorales.</title>
        <authorList>
            <consortium name="Lawrence Berkeley National Laboratory"/>
            <person name="Lax C."/>
            <person name="Mondo S.J."/>
            <person name="Osorio-Concepcion M."/>
            <person name="Muszewska A."/>
            <person name="Corrochano-Luque M."/>
            <person name="Gutierrez G."/>
            <person name="Riley R."/>
            <person name="Lipzen A."/>
            <person name="Guo J."/>
            <person name="Hundley H."/>
            <person name="Amirebrahimi M."/>
            <person name="Ng V."/>
            <person name="Lorenzo-Gutierrez D."/>
            <person name="Binder U."/>
            <person name="Yang J."/>
            <person name="Song Y."/>
            <person name="Canovas D."/>
            <person name="Navarro E."/>
            <person name="Freitag M."/>
            <person name="Gabaldon T."/>
            <person name="Grigoriev I.V."/>
            <person name="Corrochano L.M."/>
            <person name="Nicolas F.E."/>
            <person name="Garre V."/>
        </authorList>
    </citation>
    <scope>NUCLEOTIDE SEQUENCE [LARGE SCALE GENOMIC DNA]</scope>
    <source>
        <strain evidence="2 3">L51</strain>
    </source>
</reference>
<evidence type="ECO:0000313" key="3">
    <source>
        <dbReference type="Proteomes" id="UP001448207"/>
    </source>
</evidence>
<evidence type="ECO:0000256" key="1">
    <source>
        <dbReference type="SAM" id="Phobius"/>
    </source>
</evidence>
<proteinExistence type="predicted"/>
<dbReference type="EMBL" id="JBCLYO010000002">
    <property type="protein sequence ID" value="KAL0092450.1"/>
    <property type="molecule type" value="Genomic_DNA"/>
</dbReference>
<keyword evidence="3" id="KW-1185">Reference proteome</keyword>
<keyword evidence="1" id="KW-0472">Membrane</keyword>
<protein>
    <submittedName>
        <fullName evidence="2">Uncharacterized protein</fullName>
    </submittedName>
</protein>
<name>A0ABR3B985_PHYBL</name>
<evidence type="ECO:0000313" key="2">
    <source>
        <dbReference type="EMBL" id="KAL0092450.1"/>
    </source>
</evidence>
<keyword evidence="1" id="KW-0812">Transmembrane</keyword>
<dbReference type="Proteomes" id="UP001448207">
    <property type="component" value="Unassembled WGS sequence"/>
</dbReference>
<comment type="caution">
    <text evidence="2">The sequence shown here is derived from an EMBL/GenBank/DDBJ whole genome shotgun (WGS) entry which is preliminary data.</text>
</comment>
<feature type="transmembrane region" description="Helical" evidence="1">
    <location>
        <begin position="69"/>
        <end position="91"/>
    </location>
</feature>